<dbReference type="InterPro" id="IPR050278">
    <property type="entry name" value="Serine_Prot_S9B/DPPIV"/>
</dbReference>
<dbReference type="Proteomes" id="UP000695562">
    <property type="component" value="Unassembled WGS sequence"/>
</dbReference>
<dbReference type="OrthoDB" id="16520at2759"/>
<dbReference type="InterPro" id="IPR002469">
    <property type="entry name" value="Peptidase_S9B_N"/>
</dbReference>
<gene>
    <name evidence="3" type="ORF">CYY_002744</name>
</gene>
<keyword evidence="4" id="KW-1185">Reference proteome</keyword>
<dbReference type="Pfam" id="PF00326">
    <property type="entry name" value="Peptidase_S9"/>
    <property type="match status" value="1"/>
</dbReference>
<reference evidence="3" key="1">
    <citation type="submission" date="2020-01" db="EMBL/GenBank/DDBJ databases">
        <title>Development of genomics and gene disruption for Polysphondylium violaceum indicates a role for the polyketide synthase stlB in stalk morphogenesis.</title>
        <authorList>
            <person name="Narita B."/>
            <person name="Kawabe Y."/>
            <person name="Kin K."/>
            <person name="Saito T."/>
            <person name="Gibbs R."/>
            <person name="Kuspa A."/>
            <person name="Muzny D."/>
            <person name="Queller D."/>
            <person name="Richards S."/>
            <person name="Strassman J."/>
            <person name="Sucgang R."/>
            <person name="Worley K."/>
            <person name="Schaap P."/>
        </authorList>
    </citation>
    <scope>NUCLEOTIDE SEQUENCE</scope>
    <source>
        <strain evidence="3">QSvi11</strain>
    </source>
</reference>
<name>A0A8J4Q7K2_9MYCE</name>
<dbReference type="Pfam" id="PF00930">
    <property type="entry name" value="DPPIV_N"/>
    <property type="match status" value="1"/>
</dbReference>
<evidence type="ECO:0000259" key="2">
    <source>
        <dbReference type="Pfam" id="PF00930"/>
    </source>
</evidence>
<dbReference type="GO" id="GO:0008236">
    <property type="term" value="F:serine-type peptidase activity"/>
    <property type="evidence" value="ECO:0007669"/>
    <property type="project" value="InterPro"/>
</dbReference>
<dbReference type="SUPFAM" id="SSF82171">
    <property type="entry name" value="DPP6 N-terminal domain-like"/>
    <property type="match status" value="1"/>
</dbReference>
<evidence type="ECO:0000313" key="3">
    <source>
        <dbReference type="EMBL" id="KAF2075941.1"/>
    </source>
</evidence>
<accession>A0A8J4Q7K2</accession>
<comment type="caution">
    <text evidence="3">The sequence shown here is derived from an EMBL/GenBank/DDBJ whole genome shotgun (WGS) entry which is preliminary data.</text>
</comment>
<feature type="domain" description="Peptidase S9 prolyl oligopeptidase catalytic" evidence="1">
    <location>
        <begin position="565"/>
        <end position="761"/>
    </location>
</feature>
<organism evidence="3 4">
    <name type="scientific">Polysphondylium violaceum</name>
    <dbReference type="NCBI Taxonomy" id="133409"/>
    <lineage>
        <taxon>Eukaryota</taxon>
        <taxon>Amoebozoa</taxon>
        <taxon>Evosea</taxon>
        <taxon>Eumycetozoa</taxon>
        <taxon>Dictyostelia</taxon>
        <taxon>Dictyosteliales</taxon>
        <taxon>Dictyosteliaceae</taxon>
        <taxon>Polysphondylium</taxon>
    </lineage>
</organism>
<dbReference type="GO" id="GO:0008239">
    <property type="term" value="F:dipeptidyl-peptidase activity"/>
    <property type="evidence" value="ECO:0007669"/>
    <property type="project" value="TreeGrafter"/>
</dbReference>
<dbReference type="PANTHER" id="PTHR11731">
    <property type="entry name" value="PROTEASE FAMILY S9B,C DIPEPTIDYL-PEPTIDASE IV-RELATED"/>
    <property type="match status" value="1"/>
</dbReference>
<dbReference type="Gene3D" id="2.140.10.30">
    <property type="entry name" value="Dipeptidylpeptidase IV, N-terminal domain"/>
    <property type="match status" value="1"/>
</dbReference>
<dbReference type="Gene3D" id="3.40.50.1820">
    <property type="entry name" value="alpha/beta hydrolase"/>
    <property type="match status" value="1"/>
</dbReference>
<dbReference type="GO" id="GO:0006508">
    <property type="term" value="P:proteolysis"/>
    <property type="evidence" value="ECO:0007669"/>
    <property type="project" value="InterPro"/>
</dbReference>
<protein>
    <submittedName>
        <fullName evidence="3">Uncharacterized protein</fullName>
    </submittedName>
</protein>
<proteinExistence type="predicted"/>
<dbReference type="SUPFAM" id="SSF53474">
    <property type="entry name" value="alpha/beta-Hydrolases"/>
    <property type="match status" value="1"/>
</dbReference>
<dbReference type="AlphaFoldDB" id="A0A8J4Q7K2"/>
<dbReference type="PANTHER" id="PTHR11731:SF193">
    <property type="entry name" value="DIPEPTIDYL PEPTIDASE 9"/>
    <property type="match status" value="1"/>
</dbReference>
<dbReference type="InterPro" id="IPR001375">
    <property type="entry name" value="Peptidase_S9_cat"/>
</dbReference>
<dbReference type="InterPro" id="IPR029058">
    <property type="entry name" value="AB_hydrolase_fold"/>
</dbReference>
<evidence type="ECO:0000259" key="1">
    <source>
        <dbReference type="Pfam" id="PF00326"/>
    </source>
</evidence>
<feature type="domain" description="Dipeptidylpeptidase IV N-terminal" evidence="2">
    <location>
        <begin position="116"/>
        <end position="469"/>
    </location>
</feature>
<dbReference type="EMBL" id="AJWJ01000079">
    <property type="protein sequence ID" value="KAF2075941.1"/>
    <property type="molecule type" value="Genomic_DNA"/>
</dbReference>
<sequence length="765" mass="87655">MTTTEKYKKDSIESFIQTCYADGQKNNASSFQFDSANDIIYFLSNNADSKQQLIHYIDMKSDNKSPTPLFKYVDPNVPLSIEAQLQRERQRVMDDGITQYSFNKSTQTFIVPIGNNIHQIDSNRQVKEIPGSAYLQTLSSDSKLVAFVSENNIWVTDIGSGVKHQLTFSNGKHVKNGDIGFVYAEEFSRYTGYWWSPKVERDSNGNDVYSIFYIREDETKVREFLVSESNYKGGVTTYKYPLAGDENSVVSCHLIRFHIANNQITINNTDLFDLKSQFPWMEYIVRANFTPDGANVWAQLVDRNQQHLALVLIPLDKFTPTPVPLAVLVEEKSDYWVNVVDLIYFCKKTANQLIWSSESSGYRHLYLISWDPATLTITEKRPITQASASDANWLVHGDKLFVDEDKKFVYFIANKETPLEAHLYVASYAPNNDPTKISRLTKPNFYHSSIEVSDNFTRFVATCSNITTPLQAHVYKLEYNGSNDFPTTSSFFQIVCHQPEPKSAPLKHLVPENFTFKNSHGVTLYGQVIKPENFNPETKYPTVLYVYGGPHVQIVRNQYEWASSRSLYARLGFIVVMIDNMGSTNRGIEFEGKLRCKMGTLEINDQVEGLEYLMNQSKVPIDRNRIAITGWSYGGYLSLMGIAQRPDFFKIAISGAPVTLWESYNTGYTERYMGVPKDNVKGYEISNVSHYIDNFPSEENRLIIIHGLQDENVHFAGTQVLLEQLTTHQKPYILKLLVKERHSIRNMDTRIYIESHNIKHLLKNL</sequence>
<evidence type="ECO:0000313" key="4">
    <source>
        <dbReference type="Proteomes" id="UP000695562"/>
    </source>
</evidence>